<dbReference type="PROSITE" id="PS01117">
    <property type="entry name" value="HTH_MARR_1"/>
    <property type="match status" value="1"/>
</dbReference>
<dbReference type="EMBL" id="FRCA01000011">
    <property type="protein sequence ID" value="SHM68876.1"/>
    <property type="molecule type" value="Genomic_DNA"/>
</dbReference>
<dbReference type="PANTHER" id="PTHR33164:SF104">
    <property type="entry name" value="TRANSCRIPTIONAL REGULATORY PROTEIN"/>
    <property type="match status" value="1"/>
</dbReference>
<dbReference type="InterPro" id="IPR036390">
    <property type="entry name" value="WH_DNA-bd_sf"/>
</dbReference>
<dbReference type="OrthoDB" id="32523at2"/>
<proteinExistence type="predicted"/>
<dbReference type="Proteomes" id="UP000184123">
    <property type="component" value="Unassembled WGS sequence"/>
</dbReference>
<gene>
    <name evidence="5" type="ORF">HCU01_35250</name>
    <name evidence="6" type="ORF">SAMN05660971_03608</name>
</gene>
<keyword evidence="8" id="KW-1185">Reference proteome</keyword>
<dbReference type="InterPro" id="IPR000835">
    <property type="entry name" value="HTH_MarR-typ"/>
</dbReference>
<dbReference type="RefSeq" id="WP_073436605.1">
    <property type="nucleotide sequence ID" value="NZ_BJXU01000155.1"/>
</dbReference>
<keyword evidence="2 6" id="KW-0238">DNA-binding</keyword>
<evidence type="ECO:0000313" key="5">
    <source>
        <dbReference type="EMBL" id="GEN25576.1"/>
    </source>
</evidence>
<evidence type="ECO:0000313" key="7">
    <source>
        <dbReference type="Proteomes" id="UP000184123"/>
    </source>
</evidence>
<accession>A0A1M7KU43</accession>
<feature type="domain" description="HTH marR-type" evidence="4">
    <location>
        <begin position="32"/>
        <end position="171"/>
    </location>
</feature>
<dbReference type="SMART" id="SM00347">
    <property type="entry name" value="HTH_MARR"/>
    <property type="match status" value="1"/>
</dbReference>
<keyword evidence="3" id="KW-0804">Transcription</keyword>
<dbReference type="InterPro" id="IPR039422">
    <property type="entry name" value="MarR/SlyA-like"/>
</dbReference>
<reference evidence="5 8" key="2">
    <citation type="submission" date="2019-07" db="EMBL/GenBank/DDBJ databases">
        <title>Whole genome shotgun sequence of Halomonas cupida NBRC 102219.</title>
        <authorList>
            <person name="Hosoyama A."/>
            <person name="Uohara A."/>
            <person name="Ohji S."/>
            <person name="Ichikawa N."/>
        </authorList>
    </citation>
    <scope>NUCLEOTIDE SEQUENCE [LARGE SCALE GENOMIC DNA]</scope>
    <source>
        <strain evidence="5 8">NBRC 102219</strain>
    </source>
</reference>
<dbReference type="GO" id="GO:0003700">
    <property type="term" value="F:DNA-binding transcription factor activity"/>
    <property type="evidence" value="ECO:0007669"/>
    <property type="project" value="InterPro"/>
</dbReference>
<dbReference type="STRING" id="44933.SAMN05660971_03608"/>
<dbReference type="PROSITE" id="PS50995">
    <property type="entry name" value="HTH_MARR_2"/>
    <property type="match status" value="1"/>
</dbReference>
<evidence type="ECO:0000256" key="2">
    <source>
        <dbReference type="ARBA" id="ARBA00023125"/>
    </source>
</evidence>
<dbReference type="PANTHER" id="PTHR33164">
    <property type="entry name" value="TRANSCRIPTIONAL REGULATOR, MARR FAMILY"/>
    <property type="match status" value="1"/>
</dbReference>
<keyword evidence="1" id="KW-0805">Transcription regulation</keyword>
<protein>
    <submittedName>
        <fullName evidence="6">DNA-binding transcriptional regulator, MarR family</fullName>
    </submittedName>
    <submittedName>
        <fullName evidence="5">MarR family transcriptional regulator</fullName>
    </submittedName>
</protein>
<dbReference type="EMBL" id="BJXU01000155">
    <property type="protein sequence ID" value="GEN25576.1"/>
    <property type="molecule type" value="Genomic_DNA"/>
</dbReference>
<dbReference type="InterPro" id="IPR036388">
    <property type="entry name" value="WH-like_DNA-bd_sf"/>
</dbReference>
<evidence type="ECO:0000256" key="3">
    <source>
        <dbReference type="ARBA" id="ARBA00023163"/>
    </source>
</evidence>
<dbReference type="Proteomes" id="UP000321726">
    <property type="component" value="Unassembled WGS sequence"/>
</dbReference>
<dbReference type="InterPro" id="IPR023187">
    <property type="entry name" value="Tscrpt_reg_MarR-type_CS"/>
</dbReference>
<dbReference type="GO" id="GO:0003677">
    <property type="term" value="F:DNA binding"/>
    <property type="evidence" value="ECO:0007669"/>
    <property type="project" value="UniProtKB-KW"/>
</dbReference>
<evidence type="ECO:0000259" key="4">
    <source>
        <dbReference type="PROSITE" id="PS50995"/>
    </source>
</evidence>
<dbReference type="GO" id="GO:0006950">
    <property type="term" value="P:response to stress"/>
    <property type="evidence" value="ECO:0007669"/>
    <property type="project" value="TreeGrafter"/>
</dbReference>
<evidence type="ECO:0000256" key="1">
    <source>
        <dbReference type="ARBA" id="ARBA00023015"/>
    </source>
</evidence>
<reference evidence="6 7" key="1">
    <citation type="submission" date="2016-11" db="EMBL/GenBank/DDBJ databases">
        <authorList>
            <person name="Jaros S."/>
            <person name="Januszkiewicz K."/>
            <person name="Wedrychowicz H."/>
        </authorList>
    </citation>
    <scope>NUCLEOTIDE SEQUENCE [LARGE SCALE GENOMIC DNA]</scope>
    <source>
        <strain evidence="6 7">DSM 4740</strain>
    </source>
</reference>
<organism evidence="6 7">
    <name type="scientific">Halomonas cupida</name>
    <dbReference type="NCBI Taxonomy" id="44933"/>
    <lineage>
        <taxon>Bacteria</taxon>
        <taxon>Pseudomonadati</taxon>
        <taxon>Pseudomonadota</taxon>
        <taxon>Gammaproteobacteria</taxon>
        <taxon>Oceanospirillales</taxon>
        <taxon>Halomonadaceae</taxon>
        <taxon>Halomonas</taxon>
    </lineage>
</organism>
<dbReference type="AlphaFoldDB" id="A0A1M7KU43"/>
<dbReference type="Gene3D" id="1.10.10.10">
    <property type="entry name" value="Winged helix-like DNA-binding domain superfamily/Winged helix DNA-binding domain"/>
    <property type="match status" value="1"/>
</dbReference>
<dbReference type="SUPFAM" id="SSF46785">
    <property type="entry name" value="Winged helix' DNA-binding domain"/>
    <property type="match status" value="1"/>
</dbReference>
<sequence>MPELLEDEVPRDAIDRLISEWCTVLPDRDPSDMGIFTRLYRIMKHVDRRVSVVFRAHGLREGEFDLLSTLYRRATNEGMTPNALCAAVVLSSGAMTNRLDRLAERDLIERVDNPEDRRSVLVRLSDKGREMMPGLLDAYLSELGAMREALDVDHADALAAGLRALLVALEGRATREGP</sequence>
<evidence type="ECO:0000313" key="6">
    <source>
        <dbReference type="EMBL" id="SHM68876.1"/>
    </source>
</evidence>
<evidence type="ECO:0000313" key="8">
    <source>
        <dbReference type="Proteomes" id="UP000321726"/>
    </source>
</evidence>
<name>A0A1M7KU43_9GAMM</name>
<dbReference type="Pfam" id="PF12802">
    <property type="entry name" value="MarR_2"/>
    <property type="match status" value="1"/>
</dbReference>